<keyword evidence="3" id="KW-0732">Signal</keyword>
<keyword evidence="2" id="KW-0964">Secreted</keyword>
<dbReference type="Gene3D" id="2.60.120.40">
    <property type="match status" value="1"/>
</dbReference>
<dbReference type="Proteomes" id="UP001217089">
    <property type="component" value="Unassembled WGS sequence"/>
</dbReference>
<keyword evidence="7" id="KW-1185">Reference proteome</keyword>
<evidence type="ECO:0000256" key="2">
    <source>
        <dbReference type="ARBA" id="ARBA00022525"/>
    </source>
</evidence>
<dbReference type="Pfam" id="PF00386">
    <property type="entry name" value="C1q"/>
    <property type="match status" value="1"/>
</dbReference>
<proteinExistence type="predicted"/>
<keyword evidence="4" id="KW-1133">Transmembrane helix</keyword>
<evidence type="ECO:0000259" key="5">
    <source>
        <dbReference type="PROSITE" id="PS50871"/>
    </source>
</evidence>
<evidence type="ECO:0000313" key="6">
    <source>
        <dbReference type="EMBL" id="KAJ8319676.1"/>
    </source>
</evidence>
<feature type="transmembrane region" description="Helical" evidence="4">
    <location>
        <begin position="20"/>
        <end position="43"/>
    </location>
</feature>
<dbReference type="PANTHER" id="PTHR22923">
    <property type="entry name" value="CEREBELLIN-RELATED"/>
    <property type="match status" value="1"/>
</dbReference>
<dbReference type="SMART" id="SM00110">
    <property type="entry name" value="C1Q"/>
    <property type="match status" value="1"/>
</dbReference>
<keyword evidence="4" id="KW-0472">Membrane</keyword>
<name>A0ABQ9FU71_TEGGR</name>
<dbReference type="InterPro" id="IPR008983">
    <property type="entry name" value="Tumour_necrosis_fac-like_dom"/>
</dbReference>
<evidence type="ECO:0000256" key="1">
    <source>
        <dbReference type="ARBA" id="ARBA00004613"/>
    </source>
</evidence>
<feature type="domain" description="C1q" evidence="5">
    <location>
        <begin position="120"/>
        <end position="242"/>
    </location>
</feature>
<reference evidence="6 7" key="1">
    <citation type="submission" date="2022-12" db="EMBL/GenBank/DDBJ databases">
        <title>Chromosome-level genome of Tegillarca granosa.</title>
        <authorList>
            <person name="Kim J."/>
        </authorList>
    </citation>
    <scope>NUCLEOTIDE SEQUENCE [LARGE SCALE GENOMIC DNA]</scope>
    <source>
        <strain evidence="6">Teg-2019</strain>
        <tissue evidence="6">Adductor muscle</tissue>
    </source>
</reference>
<evidence type="ECO:0000256" key="4">
    <source>
        <dbReference type="SAM" id="Phobius"/>
    </source>
</evidence>
<sequence>MSYKILDSSAFYPSMKIKYYIYVGLSIDFPFLTNLLPNMYVLFLENGMFDIDLFFKCKYSKVFSQEKGLRTNIPLRLFVSNLLLCYGAASLRGTIQPPQHPKALQGLYGLNLGLSCMTNSHWKQIAFSAQLHDHSNTSSALVFKRVLTNIGGGYNVSDGKFYCPKNGLYLFSVTLEGLKRFNVWADLKKNDIDLAHLHERGVADGYPSVSVTVAVQLVIGDQVWVKGVGIGYRNTSHFTDKI</sequence>
<comment type="subcellular location">
    <subcellularLocation>
        <location evidence="1">Secreted</location>
    </subcellularLocation>
</comment>
<dbReference type="InterPro" id="IPR050822">
    <property type="entry name" value="Cerebellin_Synaptic_Org"/>
</dbReference>
<keyword evidence="4" id="KW-0812">Transmembrane</keyword>
<gene>
    <name evidence="6" type="ORF">KUTeg_002771</name>
</gene>
<evidence type="ECO:0000256" key="3">
    <source>
        <dbReference type="ARBA" id="ARBA00022729"/>
    </source>
</evidence>
<dbReference type="InterPro" id="IPR001073">
    <property type="entry name" value="C1q_dom"/>
</dbReference>
<evidence type="ECO:0000313" key="7">
    <source>
        <dbReference type="Proteomes" id="UP001217089"/>
    </source>
</evidence>
<organism evidence="6 7">
    <name type="scientific">Tegillarca granosa</name>
    <name type="common">Malaysian cockle</name>
    <name type="synonym">Anadara granosa</name>
    <dbReference type="NCBI Taxonomy" id="220873"/>
    <lineage>
        <taxon>Eukaryota</taxon>
        <taxon>Metazoa</taxon>
        <taxon>Spiralia</taxon>
        <taxon>Lophotrochozoa</taxon>
        <taxon>Mollusca</taxon>
        <taxon>Bivalvia</taxon>
        <taxon>Autobranchia</taxon>
        <taxon>Pteriomorphia</taxon>
        <taxon>Arcoida</taxon>
        <taxon>Arcoidea</taxon>
        <taxon>Arcidae</taxon>
        <taxon>Tegillarca</taxon>
    </lineage>
</organism>
<protein>
    <recommendedName>
        <fullName evidence="5">C1q domain-containing protein</fullName>
    </recommendedName>
</protein>
<dbReference type="PROSITE" id="PS50871">
    <property type="entry name" value="C1Q"/>
    <property type="match status" value="1"/>
</dbReference>
<dbReference type="PANTHER" id="PTHR22923:SF116">
    <property type="entry name" value="C1Q DOMAIN-CONTAINING PROTEIN"/>
    <property type="match status" value="1"/>
</dbReference>
<dbReference type="PRINTS" id="PR00007">
    <property type="entry name" value="COMPLEMNTC1Q"/>
</dbReference>
<dbReference type="EMBL" id="JARBDR010000164">
    <property type="protein sequence ID" value="KAJ8319676.1"/>
    <property type="molecule type" value="Genomic_DNA"/>
</dbReference>
<comment type="caution">
    <text evidence="6">The sequence shown here is derived from an EMBL/GenBank/DDBJ whole genome shotgun (WGS) entry which is preliminary data.</text>
</comment>
<dbReference type="SUPFAM" id="SSF49842">
    <property type="entry name" value="TNF-like"/>
    <property type="match status" value="1"/>
</dbReference>
<accession>A0ABQ9FU71</accession>